<protein>
    <recommendedName>
        <fullName evidence="4">Prenyltransferase</fullName>
    </recommendedName>
</protein>
<evidence type="ECO:0008006" key="4">
    <source>
        <dbReference type="Google" id="ProtNLM"/>
    </source>
</evidence>
<reference evidence="2 3" key="1">
    <citation type="submission" date="2019-12" db="EMBL/GenBank/DDBJ databases">
        <authorList>
            <person name="Dong K."/>
        </authorList>
    </citation>
    <scope>NUCLEOTIDE SEQUENCE [LARGE SCALE GENOMIC DNA]</scope>
    <source>
        <strain evidence="2 3">JCM 31225</strain>
    </source>
</reference>
<evidence type="ECO:0000256" key="1">
    <source>
        <dbReference type="SAM" id="Phobius"/>
    </source>
</evidence>
<feature type="transmembrane region" description="Helical" evidence="1">
    <location>
        <begin position="268"/>
        <end position="286"/>
    </location>
</feature>
<keyword evidence="1" id="KW-0472">Membrane</keyword>
<dbReference type="AlphaFoldDB" id="A0A6N8KX07"/>
<feature type="transmembrane region" description="Helical" evidence="1">
    <location>
        <begin position="81"/>
        <end position="99"/>
    </location>
</feature>
<sequence length="289" mass="32719">MNIVKKIYYFFVHSNLLIALAAVAQCALSYYVLNFPVDYSILLIEGTTTLLLYNLSLYLSKPKHPELSPYLRTRWVFKHEWLLWTSSALAVLITFWAMLHLHVWTLLYLAAVGLVSMAYAIPFVRVNGQKKGLRQVPGLKLFYIAVVWSLSSVGLPVVELYAAGAEINWFTANYLGIVKILFLLVCTLPFDIRDIAQDTQYKLKTLPTMMGEQAAINLAYLLGIAHLLLIAFSPYSIAVKAGMLLTTVFILVLMKSVLFTVKRNYHTVYLLDLALIVQWLAVYLFLQAG</sequence>
<feature type="transmembrane region" description="Helical" evidence="1">
    <location>
        <begin position="39"/>
        <end position="60"/>
    </location>
</feature>
<feature type="transmembrane region" description="Helical" evidence="1">
    <location>
        <begin position="7"/>
        <end position="33"/>
    </location>
</feature>
<feature type="transmembrane region" description="Helical" evidence="1">
    <location>
        <begin position="214"/>
        <end position="235"/>
    </location>
</feature>
<feature type="transmembrane region" description="Helical" evidence="1">
    <location>
        <begin position="174"/>
        <end position="193"/>
    </location>
</feature>
<keyword evidence="1" id="KW-1133">Transmembrane helix</keyword>
<dbReference type="OrthoDB" id="1467772at2"/>
<keyword evidence="3" id="KW-1185">Reference proteome</keyword>
<gene>
    <name evidence="2" type="ORF">GQF63_06205</name>
</gene>
<comment type="caution">
    <text evidence="2">The sequence shown here is derived from an EMBL/GenBank/DDBJ whole genome shotgun (WGS) entry which is preliminary data.</text>
</comment>
<evidence type="ECO:0000313" key="3">
    <source>
        <dbReference type="Proteomes" id="UP000435036"/>
    </source>
</evidence>
<keyword evidence="1" id="KW-0812">Transmembrane</keyword>
<organism evidence="2 3">
    <name type="scientific">Sphingobacterium humi</name>
    <dbReference type="NCBI Taxonomy" id="1796905"/>
    <lineage>
        <taxon>Bacteria</taxon>
        <taxon>Pseudomonadati</taxon>
        <taxon>Bacteroidota</taxon>
        <taxon>Sphingobacteriia</taxon>
        <taxon>Sphingobacteriales</taxon>
        <taxon>Sphingobacteriaceae</taxon>
        <taxon>Sphingobacterium</taxon>
    </lineage>
</organism>
<accession>A0A6N8KX07</accession>
<feature type="transmembrane region" description="Helical" evidence="1">
    <location>
        <begin position="141"/>
        <end position="162"/>
    </location>
</feature>
<feature type="transmembrane region" description="Helical" evidence="1">
    <location>
        <begin position="105"/>
        <end position="121"/>
    </location>
</feature>
<dbReference type="EMBL" id="WSQA01000004">
    <property type="protein sequence ID" value="MVZ61606.1"/>
    <property type="molecule type" value="Genomic_DNA"/>
</dbReference>
<proteinExistence type="predicted"/>
<name>A0A6N8KX07_9SPHI</name>
<evidence type="ECO:0000313" key="2">
    <source>
        <dbReference type="EMBL" id="MVZ61606.1"/>
    </source>
</evidence>
<dbReference type="Proteomes" id="UP000435036">
    <property type="component" value="Unassembled WGS sequence"/>
</dbReference>
<feature type="transmembrane region" description="Helical" evidence="1">
    <location>
        <begin position="241"/>
        <end position="261"/>
    </location>
</feature>
<dbReference type="RefSeq" id="WP_160368358.1">
    <property type="nucleotide sequence ID" value="NZ_WSQA01000004.1"/>
</dbReference>